<dbReference type="InterPro" id="IPR003593">
    <property type="entry name" value="AAA+_ATPase"/>
</dbReference>
<comment type="subcellular location">
    <subcellularLocation>
        <location evidence="1">Cell membrane</location>
        <topology evidence="1">Multi-pass membrane protein</topology>
    </subcellularLocation>
</comment>
<evidence type="ECO:0000256" key="4">
    <source>
        <dbReference type="ARBA" id="ARBA00022840"/>
    </source>
</evidence>
<dbReference type="InterPro" id="IPR003439">
    <property type="entry name" value="ABC_transporter-like_ATP-bd"/>
</dbReference>
<dbReference type="AlphaFoldDB" id="A0A1M6WH26"/>
<feature type="transmembrane region" description="Helical" evidence="7">
    <location>
        <begin position="60"/>
        <end position="81"/>
    </location>
</feature>
<dbReference type="InterPro" id="IPR017871">
    <property type="entry name" value="ABC_transporter-like_CS"/>
</dbReference>
<evidence type="ECO:0000256" key="1">
    <source>
        <dbReference type="ARBA" id="ARBA00004651"/>
    </source>
</evidence>
<keyword evidence="4 9" id="KW-0067">ATP-binding</keyword>
<dbReference type="GO" id="GO:0005524">
    <property type="term" value="F:ATP binding"/>
    <property type="evidence" value="ECO:0007669"/>
    <property type="project" value="UniProtKB-KW"/>
</dbReference>
<dbReference type="Proteomes" id="UP000184386">
    <property type="component" value="Unassembled WGS sequence"/>
</dbReference>
<evidence type="ECO:0000259" key="8">
    <source>
        <dbReference type="PROSITE" id="PS50893"/>
    </source>
</evidence>
<dbReference type="SUPFAM" id="SSF52540">
    <property type="entry name" value="P-loop containing nucleoside triphosphate hydrolases"/>
    <property type="match status" value="1"/>
</dbReference>
<dbReference type="Gene3D" id="3.40.50.300">
    <property type="entry name" value="P-loop containing nucleotide triphosphate hydrolases"/>
    <property type="match status" value="1"/>
</dbReference>
<keyword evidence="6 7" id="KW-0472">Membrane</keyword>
<evidence type="ECO:0000313" key="10">
    <source>
        <dbReference type="Proteomes" id="UP000184386"/>
    </source>
</evidence>
<reference evidence="9 10" key="1">
    <citation type="submission" date="2016-11" db="EMBL/GenBank/DDBJ databases">
        <authorList>
            <person name="Jaros S."/>
            <person name="Januszkiewicz K."/>
            <person name="Wedrychowicz H."/>
        </authorList>
    </citation>
    <scope>NUCLEOTIDE SEQUENCE [LARGE SCALE GENOMIC DNA]</scope>
    <source>
        <strain evidence="9 10">DSM 15929</strain>
    </source>
</reference>
<dbReference type="SMART" id="SM00382">
    <property type="entry name" value="AAA"/>
    <property type="match status" value="1"/>
</dbReference>
<keyword evidence="3" id="KW-0547">Nucleotide-binding</keyword>
<dbReference type="PANTHER" id="PTHR43394">
    <property type="entry name" value="ATP-DEPENDENT PERMEASE MDL1, MITOCHONDRIAL"/>
    <property type="match status" value="1"/>
</dbReference>
<keyword evidence="5 7" id="KW-1133">Transmembrane helix</keyword>
<evidence type="ECO:0000313" key="9">
    <source>
        <dbReference type="EMBL" id="SHK93060.1"/>
    </source>
</evidence>
<dbReference type="InterPro" id="IPR036640">
    <property type="entry name" value="ABC1_TM_sf"/>
</dbReference>
<dbReference type="GO" id="GO:0016887">
    <property type="term" value="F:ATP hydrolysis activity"/>
    <property type="evidence" value="ECO:0007669"/>
    <property type="project" value="InterPro"/>
</dbReference>
<dbReference type="STRING" id="1121322.SAMN02745136_03668"/>
<evidence type="ECO:0000256" key="6">
    <source>
        <dbReference type="ARBA" id="ARBA00023136"/>
    </source>
</evidence>
<feature type="domain" description="ABC transporter" evidence="8">
    <location>
        <begin position="346"/>
        <end position="586"/>
    </location>
</feature>
<evidence type="ECO:0000256" key="3">
    <source>
        <dbReference type="ARBA" id="ARBA00022741"/>
    </source>
</evidence>
<dbReference type="Gene3D" id="1.20.1560.10">
    <property type="entry name" value="ABC transporter type 1, transmembrane domain"/>
    <property type="match status" value="1"/>
</dbReference>
<name>A0A1M6WH26_9FIRM</name>
<dbReference type="GO" id="GO:0015421">
    <property type="term" value="F:ABC-type oligopeptide transporter activity"/>
    <property type="evidence" value="ECO:0007669"/>
    <property type="project" value="TreeGrafter"/>
</dbReference>
<organism evidence="9 10">
    <name type="scientific">Anaerocolumna jejuensis DSM 15929</name>
    <dbReference type="NCBI Taxonomy" id="1121322"/>
    <lineage>
        <taxon>Bacteria</taxon>
        <taxon>Bacillati</taxon>
        <taxon>Bacillota</taxon>
        <taxon>Clostridia</taxon>
        <taxon>Lachnospirales</taxon>
        <taxon>Lachnospiraceae</taxon>
        <taxon>Anaerocolumna</taxon>
    </lineage>
</organism>
<dbReference type="GO" id="GO:0005886">
    <property type="term" value="C:plasma membrane"/>
    <property type="evidence" value="ECO:0007669"/>
    <property type="project" value="UniProtKB-SubCell"/>
</dbReference>
<keyword evidence="2 7" id="KW-0812">Transmembrane</keyword>
<dbReference type="PROSITE" id="PS50893">
    <property type="entry name" value="ABC_TRANSPORTER_2"/>
    <property type="match status" value="1"/>
</dbReference>
<proteinExistence type="predicted"/>
<dbReference type="InterPro" id="IPR039421">
    <property type="entry name" value="Type_1_exporter"/>
</dbReference>
<dbReference type="PROSITE" id="PS00211">
    <property type="entry name" value="ABC_TRANSPORTER_1"/>
    <property type="match status" value="1"/>
</dbReference>
<dbReference type="EMBL" id="FRAC01000020">
    <property type="protein sequence ID" value="SHK93060.1"/>
    <property type="molecule type" value="Genomic_DNA"/>
</dbReference>
<feature type="transmembrane region" description="Helical" evidence="7">
    <location>
        <begin position="24"/>
        <end position="48"/>
    </location>
</feature>
<gene>
    <name evidence="9" type="ORF">SAMN02745136_03668</name>
</gene>
<protein>
    <submittedName>
        <fullName evidence="9">ATP-binding cassette, subfamily B</fullName>
    </submittedName>
</protein>
<dbReference type="OrthoDB" id="1699242at2"/>
<dbReference type="PANTHER" id="PTHR43394:SF1">
    <property type="entry name" value="ATP-BINDING CASSETTE SUB-FAMILY B MEMBER 10, MITOCHONDRIAL"/>
    <property type="match status" value="1"/>
</dbReference>
<dbReference type="SUPFAM" id="SSF90123">
    <property type="entry name" value="ABC transporter transmembrane region"/>
    <property type="match status" value="1"/>
</dbReference>
<dbReference type="Pfam" id="PF00005">
    <property type="entry name" value="ABC_tran"/>
    <property type="match status" value="1"/>
</dbReference>
<evidence type="ECO:0000256" key="2">
    <source>
        <dbReference type="ARBA" id="ARBA00022692"/>
    </source>
</evidence>
<dbReference type="InterPro" id="IPR027417">
    <property type="entry name" value="P-loop_NTPase"/>
</dbReference>
<keyword evidence="10" id="KW-1185">Reference proteome</keyword>
<accession>A0A1M6WH26</accession>
<evidence type="ECO:0000256" key="7">
    <source>
        <dbReference type="SAM" id="Phobius"/>
    </source>
</evidence>
<evidence type="ECO:0000256" key="5">
    <source>
        <dbReference type="ARBA" id="ARBA00022989"/>
    </source>
</evidence>
<sequence length="603" mass="70276">MRKYSISQNILYLLRKLQFYEGKIYYLLVFLRIVVSVCLPLLTVALPGVVARLYLSGRKLWQSIFIMACYILAVLLLRVLLTFLNQKIKGILFLFRIDMGDELLEDILDMEYTEFESSKGRDRLGRAERAFYEGNDVGVEAMLDQNMILLTNLFGIAVYSIISANLNPWILALLILAAVLNGIMNRYNRKWLDSHKDEWVPVDKKINYLNGQIINAENGKDMRIYGMEEWFREAYRELKEERLGWFKKEYIRYYLQNILERLTYFVREGVLYLYLIYRMTKGMPLDSFLVYLGVAAGFSTWMKDIFGSLHELGVNSDVVNDFRAFHEEIPKEEDSLDTPLLQSHTIEFRDVSFYYPERDTPALKNINLILKPDEKSALVGMNGAGKSTLVKLLCGLYTPTEGAVFMDGVDIRTIPKKIYFKEFAVIFQEVFSFAFSIQDNVTCEPNEKVNREQFIDSLKRADILERIERLPRKLETSMGKELDREGILFSGGEMQKLMLARALYKNAPVVILDEPTAALDPLAESRMYERYNSYVKGKTSVFISHRLSSTRFCDRILLMKNGEIIEEGSHEELMEKQGEYSSMFQVQAHYYREQDNLRKEERL</sequence>